<dbReference type="InterPro" id="IPR036890">
    <property type="entry name" value="HATPase_C_sf"/>
</dbReference>
<keyword evidence="7" id="KW-0067">ATP-binding</keyword>
<sequence>MASGFLVNAKLEIAMKLLVFQKSLVLFKNNNTQRMLKFALLLSMLFQIVATILAVSLIRRTRFNISWILISCAFILMALRRLFEFSGFFWESKLFPKDEINGWIGVLISVFVFVGVIFIKKIFNLQDEIEKLREENEKKILSAVINTEEKARQRFARELHDGMGPVLSSIKMTLSAVNKENLAPMNHEIIETAHSAASNSIVTLKEIANNLSPHLLTNYGLKQALDTLASQLFTQKNIGYEFDFQIDEKRLSDEMNINFYRIISELMNNSFIHANPQKVYVEIKEKGTYIHIRYLDDGKGFDYEPENEKYRDRGMGMNNIFSRAKSLNGHYSIVTAPDNGFLIEFFFPINK</sequence>
<dbReference type="GO" id="GO:0046983">
    <property type="term" value="F:protein dimerization activity"/>
    <property type="evidence" value="ECO:0007669"/>
    <property type="project" value="InterPro"/>
</dbReference>
<evidence type="ECO:0000256" key="8">
    <source>
        <dbReference type="ARBA" id="ARBA00023012"/>
    </source>
</evidence>
<name>A0A831LWZ3_9BACT</name>
<evidence type="ECO:0000256" key="7">
    <source>
        <dbReference type="ARBA" id="ARBA00022840"/>
    </source>
</evidence>
<keyword evidence="9" id="KW-1133">Transmembrane helix</keyword>
<feature type="transmembrane region" description="Helical" evidence="9">
    <location>
        <begin position="65"/>
        <end position="83"/>
    </location>
</feature>
<evidence type="ECO:0000256" key="5">
    <source>
        <dbReference type="ARBA" id="ARBA00022741"/>
    </source>
</evidence>
<dbReference type="Proteomes" id="UP000886047">
    <property type="component" value="Unassembled WGS sequence"/>
</dbReference>
<feature type="domain" description="Signal transduction histidine kinase subgroup 3 dimerisation and phosphoacceptor" evidence="11">
    <location>
        <begin position="152"/>
        <end position="214"/>
    </location>
</feature>
<evidence type="ECO:0000259" key="11">
    <source>
        <dbReference type="Pfam" id="PF07730"/>
    </source>
</evidence>
<comment type="caution">
    <text evidence="12">The sequence shown here is derived from an EMBL/GenBank/DDBJ whole genome shotgun (WGS) entry which is preliminary data.</text>
</comment>
<evidence type="ECO:0000256" key="2">
    <source>
        <dbReference type="ARBA" id="ARBA00012438"/>
    </source>
</evidence>
<keyword evidence="4" id="KW-0808">Transferase</keyword>
<dbReference type="AlphaFoldDB" id="A0A831LWZ3"/>
<evidence type="ECO:0000256" key="6">
    <source>
        <dbReference type="ARBA" id="ARBA00022777"/>
    </source>
</evidence>
<evidence type="ECO:0000256" key="3">
    <source>
        <dbReference type="ARBA" id="ARBA00022553"/>
    </source>
</evidence>
<keyword evidence="6 12" id="KW-0418">Kinase</keyword>
<dbReference type="Gene3D" id="1.20.5.1930">
    <property type="match status" value="1"/>
</dbReference>
<gene>
    <name evidence="12" type="ORF">ENN90_14145</name>
</gene>
<dbReference type="EMBL" id="DSDK01000794">
    <property type="protein sequence ID" value="HDR52735.1"/>
    <property type="molecule type" value="Genomic_DNA"/>
</dbReference>
<evidence type="ECO:0000313" key="12">
    <source>
        <dbReference type="EMBL" id="HDR52735.1"/>
    </source>
</evidence>
<dbReference type="PANTHER" id="PTHR24421:SF10">
    <property type="entry name" value="NITRATE_NITRITE SENSOR PROTEIN NARQ"/>
    <property type="match status" value="1"/>
</dbReference>
<organism evidence="12">
    <name type="scientific">Mariniphaga anaerophila</name>
    <dbReference type="NCBI Taxonomy" id="1484053"/>
    <lineage>
        <taxon>Bacteria</taxon>
        <taxon>Pseudomonadati</taxon>
        <taxon>Bacteroidota</taxon>
        <taxon>Bacteroidia</taxon>
        <taxon>Marinilabiliales</taxon>
        <taxon>Prolixibacteraceae</taxon>
        <taxon>Mariniphaga</taxon>
    </lineage>
</organism>
<dbReference type="CDD" id="cd16917">
    <property type="entry name" value="HATPase_UhpB-NarQ-NarX-like"/>
    <property type="match status" value="1"/>
</dbReference>
<dbReference type="SUPFAM" id="SSF55874">
    <property type="entry name" value="ATPase domain of HSP90 chaperone/DNA topoisomerase II/histidine kinase"/>
    <property type="match status" value="1"/>
</dbReference>
<feature type="domain" description="Histidine kinase/HSP90-like ATPase" evidence="10">
    <location>
        <begin position="259"/>
        <end position="349"/>
    </location>
</feature>
<keyword evidence="3" id="KW-0597">Phosphoprotein</keyword>
<keyword evidence="9" id="KW-0472">Membrane</keyword>
<protein>
    <recommendedName>
        <fullName evidence="2">histidine kinase</fullName>
        <ecNumber evidence="2">2.7.13.3</ecNumber>
    </recommendedName>
</protein>
<evidence type="ECO:0000259" key="10">
    <source>
        <dbReference type="Pfam" id="PF02518"/>
    </source>
</evidence>
<feature type="transmembrane region" description="Helical" evidence="9">
    <location>
        <begin position="103"/>
        <end position="123"/>
    </location>
</feature>
<dbReference type="InterPro" id="IPR003594">
    <property type="entry name" value="HATPase_dom"/>
</dbReference>
<dbReference type="Gene3D" id="3.30.565.10">
    <property type="entry name" value="Histidine kinase-like ATPase, C-terminal domain"/>
    <property type="match status" value="1"/>
</dbReference>
<dbReference type="PANTHER" id="PTHR24421">
    <property type="entry name" value="NITRATE/NITRITE SENSOR PROTEIN NARX-RELATED"/>
    <property type="match status" value="1"/>
</dbReference>
<dbReference type="GO" id="GO:0016020">
    <property type="term" value="C:membrane"/>
    <property type="evidence" value="ECO:0007669"/>
    <property type="project" value="InterPro"/>
</dbReference>
<accession>A0A831LWZ3</accession>
<dbReference type="EC" id="2.7.13.3" evidence="2"/>
<keyword evidence="9" id="KW-0812">Transmembrane</keyword>
<dbReference type="GO" id="GO:0000155">
    <property type="term" value="F:phosphorelay sensor kinase activity"/>
    <property type="evidence" value="ECO:0007669"/>
    <property type="project" value="InterPro"/>
</dbReference>
<dbReference type="GO" id="GO:0005524">
    <property type="term" value="F:ATP binding"/>
    <property type="evidence" value="ECO:0007669"/>
    <property type="project" value="UniProtKB-KW"/>
</dbReference>
<evidence type="ECO:0000256" key="4">
    <source>
        <dbReference type="ARBA" id="ARBA00022679"/>
    </source>
</evidence>
<proteinExistence type="predicted"/>
<dbReference type="Pfam" id="PF02518">
    <property type="entry name" value="HATPase_c"/>
    <property type="match status" value="1"/>
</dbReference>
<dbReference type="InterPro" id="IPR011712">
    <property type="entry name" value="Sig_transdc_His_kin_sub3_dim/P"/>
</dbReference>
<comment type="catalytic activity">
    <reaction evidence="1">
        <text>ATP + protein L-histidine = ADP + protein N-phospho-L-histidine.</text>
        <dbReference type="EC" id="2.7.13.3"/>
    </reaction>
</comment>
<dbReference type="InterPro" id="IPR050482">
    <property type="entry name" value="Sensor_HK_TwoCompSys"/>
</dbReference>
<keyword evidence="8" id="KW-0902">Two-component regulatory system</keyword>
<evidence type="ECO:0000256" key="1">
    <source>
        <dbReference type="ARBA" id="ARBA00000085"/>
    </source>
</evidence>
<keyword evidence="5" id="KW-0547">Nucleotide-binding</keyword>
<feature type="transmembrane region" description="Helical" evidence="9">
    <location>
        <begin position="38"/>
        <end position="58"/>
    </location>
</feature>
<dbReference type="Pfam" id="PF07730">
    <property type="entry name" value="HisKA_3"/>
    <property type="match status" value="1"/>
</dbReference>
<reference evidence="12" key="1">
    <citation type="journal article" date="2020" name="mSystems">
        <title>Genome- and Community-Level Interaction Insights into Carbon Utilization and Element Cycling Functions of Hydrothermarchaeota in Hydrothermal Sediment.</title>
        <authorList>
            <person name="Zhou Z."/>
            <person name="Liu Y."/>
            <person name="Xu W."/>
            <person name="Pan J."/>
            <person name="Luo Z.H."/>
            <person name="Li M."/>
        </authorList>
    </citation>
    <scope>NUCLEOTIDE SEQUENCE [LARGE SCALE GENOMIC DNA]</scope>
    <source>
        <strain evidence="12">SpSt-1217</strain>
    </source>
</reference>
<evidence type="ECO:0000256" key="9">
    <source>
        <dbReference type="SAM" id="Phobius"/>
    </source>
</evidence>